<evidence type="ECO:0000256" key="1">
    <source>
        <dbReference type="SAM" id="MobiDB-lite"/>
    </source>
</evidence>
<organism evidence="2 3">
    <name type="scientific">Trichinella pseudospiralis</name>
    <name type="common">Parasitic roundworm</name>
    <dbReference type="NCBI Taxonomy" id="6337"/>
    <lineage>
        <taxon>Eukaryota</taxon>
        <taxon>Metazoa</taxon>
        <taxon>Ecdysozoa</taxon>
        <taxon>Nematoda</taxon>
        <taxon>Enoplea</taxon>
        <taxon>Dorylaimia</taxon>
        <taxon>Trichinellida</taxon>
        <taxon>Trichinellidae</taxon>
        <taxon>Trichinella</taxon>
    </lineage>
</organism>
<reference evidence="2 3" key="1">
    <citation type="submission" date="2015-01" db="EMBL/GenBank/DDBJ databases">
        <title>Evolution of Trichinella species and genotypes.</title>
        <authorList>
            <person name="Korhonen P.K."/>
            <person name="Edoardo P."/>
            <person name="Giuseppe L.R."/>
            <person name="Gasser R.B."/>
        </authorList>
    </citation>
    <scope>NUCLEOTIDE SEQUENCE [LARGE SCALE GENOMIC DNA]</scope>
    <source>
        <strain evidence="2">ISS470</strain>
    </source>
</reference>
<feature type="region of interest" description="Disordered" evidence="1">
    <location>
        <begin position="13"/>
        <end position="34"/>
    </location>
</feature>
<evidence type="ECO:0000313" key="2">
    <source>
        <dbReference type="EMBL" id="KRY83511.1"/>
    </source>
</evidence>
<dbReference type="AlphaFoldDB" id="A0A0V1FBN2"/>
<name>A0A0V1FBN2_TRIPS</name>
<protein>
    <submittedName>
        <fullName evidence="2">Uncharacterized protein</fullName>
    </submittedName>
</protein>
<accession>A0A0V1FBN2</accession>
<sequence length="59" mass="6278">MLLTKIGHQACETPIPTKQASKQASKQAKQAKQAQQRFSSVEQQLLAPAGSSVSVWVGA</sequence>
<dbReference type="Proteomes" id="UP000054995">
    <property type="component" value="Unassembled WGS sequence"/>
</dbReference>
<feature type="compositionally biased region" description="Low complexity" evidence="1">
    <location>
        <begin position="18"/>
        <end position="34"/>
    </location>
</feature>
<gene>
    <name evidence="2" type="ORF">T4D_10513</name>
</gene>
<comment type="caution">
    <text evidence="2">The sequence shown here is derived from an EMBL/GenBank/DDBJ whole genome shotgun (WGS) entry which is preliminary data.</text>
</comment>
<proteinExistence type="predicted"/>
<evidence type="ECO:0000313" key="3">
    <source>
        <dbReference type="Proteomes" id="UP000054995"/>
    </source>
</evidence>
<keyword evidence="3" id="KW-1185">Reference proteome</keyword>
<dbReference type="EMBL" id="JYDT01000139">
    <property type="protein sequence ID" value="KRY83511.1"/>
    <property type="molecule type" value="Genomic_DNA"/>
</dbReference>